<dbReference type="EMBL" id="CABVHK010000019">
    <property type="protein sequence ID" value="VVN32688.1"/>
    <property type="molecule type" value="Genomic_DNA"/>
</dbReference>
<evidence type="ECO:0000313" key="1">
    <source>
        <dbReference type="EMBL" id="VVN32688.1"/>
    </source>
</evidence>
<evidence type="ECO:0008006" key="3">
    <source>
        <dbReference type="Google" id="ProtNLM"/>
    </source>
</evidence>
<accession>A0A5E6WU55</accession>
<dbReference type="Proteomes" id="UP000326953">
    <property type="component" value="Unassembled WGS sequence"/>
</dbReference>
<proteinExistence type="predicted"/>
<dbReference type="AlphaFoldDB" id="A0A5E6WU55"/>
<evidence type="ECO:0000313" key="2">
    <source>
        <dbReference type="Proteomes" id="UP000326953"/>
    </source>
</evidence>
<dbReference type="InterPro" id="IPR029058">
    <property type="entry name" value="AB_hydrolase_fold"/>
</dbReference>
<dbReference type="Gene3D" id="3.40.50.1820">
    <property type="entry name" value="alpha/beta hydrolase"/>
    <property type="match status" value="1"/>
</dbReference>
<dbReference type="OrthoDB" id="9805123at2"/>
<organism evidence="1 2">
    <name type="scientific">Pseudomonas fluorescens</name>
    <dbReference type="NCBI Taxonomy" id="294"/>
    <lineage>
        <taxon>Bacteria</taxon>
        <taxon>Pseudomonadati</taxon>
        <taxon>Pseudomonadota</taxon>
        <taxon>Gammaproteobacteria</taxon>
        <taxon>Pseudomonadales</taxon>
        <taxon>Pseudomonadaceae</taxon>
        <taxon>Pseudomonas</taxon>
    </lineage>
</organism>
<protein>
    <recommendedName>
        <fullName evidence="3">Alpha/beta hydrolase</fullName>
    </recommendedName>
</protein>
<gene>
    <name evidence="1" type="ORF">PS662_04967</name>
</gene>
<sequence length="324" mass="34924">MTVITTKEINFAVKYGDETLNLRGTVFEPQELDAAARKLPPVVFNSGFTGGVTMYGQLFGRALAARGYRVMTYDVAGFFSNKEIRNTLKAGDQVITHVILEDQKDEVLGAVQWARDNFGEMPVVASWAMGSVASLGAVAELAAAGGEQIRFWVPMSYTNIRNLQALRADKAAADAAILELPDDAAIPPFDTGTAATGLGYYPLDPETQAYVDQQLGGYTEAGGADRWPGCTHVSAKSYKSYVAYDPEQSIEGAKGFPPALIIHGADNTLHMPSESVRLHRHYPGDAGPSALIIAHMQHGQQNQVDSPVFTSMIQSIDEAIRARG</sequence>
<dbReference type="SUPFAM" id="SSF53474">
    <property type="entry name" value="alpha/beta-Hydrolases"/>
    <property type="match status" value="1"/>
</dbReference>
<name>A0A5E6WU55_PSEFL</name>
<reference evidence="1 2" key="1">
    <citation type="submission" date="2019-09" db="EMBL/GenBank/DDBJ databases">
        <authorList>
            <person name="Chandra G."/>
            <person name="Truman W A."/>
        </authorList>
    </citation>
    <scope>NUCLEOTIDE SEQUENCE [LARGE SCALE GENOMIC DNA]</scope>
    <source>
        <strain evidence="1">PS662</strain>
    </source>
</reference>